<evidence type="ECO:0000313" key="3">
    <source>
        <dbReference type="Proteomes" id="UP001158576"/>
    </source>
</evidence>
<reference evidence="2 3" key="1">
    <citation type="submission" date="2021-04" db="EMBL/GenBank/DDBJ databases">
        <authorList>
            <person name="Bliznina A."/>
        </authorList>
    </citation>
    <scope>NUCLEOTIDE SEQUENCE [LARGE SCALE GENOMIC DNA]</scope>
</reference>
<dbReference type="Proteomes" id="UP001158576">
    <property type="component" value="Chromosome 2"/>
</dbReference>
<feature type="chain" id="PRO_5045311701" evidence="1">
    <location>
        <begin position="17"/>
        <end position="252"/>
    </location>
</feature>
<sequence length="252" mass="28883">MKVFFMFFFALGYSFSVHDFCPKVCVACSPHLLGKRSVDMDELMKSEINEEDPQERISKRGWLDFSDHKDMISSEKVTTMSPSGTKSTNQKSKCIDGAKPVPTIVACKKLKRGIKPSSAVVSFFFYGTDEVDPRRKRSKETLLPLEMDVKVKINGENWFGIAFGKPASFNKARSECAKRNMSIPAESFEIVDFYPERPLKEHHLDRIWWIDPLFYNDDSISSETQRRVDGLIKEQESKDFGIMILPRTDGEI</sequence>
<accession>A0ABN7SXX0</accession>
<keyword evidence="1" id="KW-0732">Signal</keyword>
<keyword evidence="3" id="KW-1185">Reference proteome</keyword>
<organism evidence="2 3">
    <name type="scientific">Oikopleura dioica</name>
    <name type="common">Tunicate</name>
    <dbReference type="NCBI Taxonomy" id="34765"/>
    <lineage>
        <taxon>Eukaryota</taxon>
        <taxon>Metazoa</taxon>
        <taxon>Chordata</taxon>
        <taxon>Tunicata</taxon>
        <taxon>Appendicularia</taxon>
        <taxon>Copelata</taxon>
        <taxon>Oikopleuridae</taxon>
        <taxon>Oikopleura</taxon>
    </lineage>
</organism>
<feature type="signal peptide" evidence="1">
    <location>
        <begin position="1"/>
        <end position="16"/>
    </location>
</feature>
<protein>
    <submittedName>
        <fullName evidence="2">Oidioi.mRNA.OKI2018_I69.chr2.g4486.t1.cds</fullName>
    </submittedName>
</protein>
<gene>
    <name evidence="2" type="ORF">OKIOD_LOCUS13251</name>
</gene>
<evidence type="ECO:0000313" key="2">
    <source>
        <dbReference type="EMBL" id="CAG5110035.1"/>
    </source>
</evidence>
<evidence type="ECO:0000256" key="1">
    <source>
        <dbReference type="SAM" id="SignalP"/>
    </source>
</evidence>
<dbReference type="EMBL" id="OU015567">
    <property type="protein sequence ID" value="CAG5110035.1"/>
    <property type="molecule type" value="Genomic_DNA"/>
</dbReference>
<proteinExistence type="predicted"/>
<name>A0ABN7SXX0_OIKDI</name>